<feature type="region of interest" description="Disordered" evidence="16">
    <location>
        <begin position="3525"/>
        <end position="3547"/>
    </location>
</feature>
<evidence type="ECO:0000313" key="20">
    <source>
        <dbReference type="Proteomes" id="UP000472260"/>
    </source>
</evidence>
<feature type="region of interest" description="Disordered" evidence="16">
    <location>
        <begin position="2694"/>
        <end position="2724"/>
    </location>
</feature>
<feature type="region of interest" description="Disordered" evidence="16">
    <location>
        <begin position="2382"/>
        <end position="2416"/>
    </location>
</feature>
<feature type="compositionally biased region" description="Polar residues" evidence="16">
    <location>
        <begin position="3608"/>
        <end position="3627"/>
    </location>
</feature>
<feature type="compositionally biased region" description="Basic and acidic residues" evidence="16">
    <location>
        <begin position="3909"/>
        <end position="3923"/>
    </location>
</feature>
<dbReference type="Pfam" id="PF17809">
    <property type="entry name" value="UPA_2"/>
    <property type="match status" value="1"/>
</dbReference>
<feature type="compositionally biased region" description="Basic and acidic residues" evidence="16">
    <location>
        <begin position="2389"/>
        <end position="2406"/>
    </location>
</feature>
<sequence length="3973" mass="436157">ISDCYFSLFQTDSNASYLRAARAGNLEKALDYIKSGVDINICNQNGLNALHLASKEGHVEVVADLIKLGATVDAATKKGNTALHIASLAGQADVVKELVNNGANIDTQSQNGFTPLYMAAQENHLDVVKFLLDNGSSQSIATEDGFTPLAVALQQGHDQVVSLLLENDTKGKVRLPALHIAARKDDTKAAALLLQNDHNADVESKMMVNRTTESGFTPLHIAAHYGNINVATLLLNRGAAVDFKARNDITPLHVASKRGNANMVRLLLERAARIDAKTKDGLTPLHCGARSGHEQVVEMLLDRGAPILSKTKNGLSPLHMATQGDHLHSVQLLLHHEVPVDDVTNDYLTALHVAAHCGHYKVAKVLVDKKANPNAKALNGFTPLHIACKKNRIKVMELLLKHGASIQAVTESGLTPIHVAAFMGHENIVTQLTNHGASPNTMNVRGETALHMAARAGQANVVKFLVANGADVDAKAKDDHTPLHISSRLGKPDIVQQLLQHGASPDATTTSGYTPLHLAAREGHKDVASILLDNGASLGITTKKGFTPLHVAAKYGKIEVANLLLQKRAPPDAAGKSGLTPLHVAAHYDNQKVALLLLDQGASPHAAAKNGYTPLHIAAKKNQMEIATTLLEYGADTNAATRQGISPLHLAGQEGNVDMVTLLIARETAINLGNKSGLTPLHLAAQEDKVNVSEVLVNHGATVDPETKMAYTPLHVACHYGNIKMVHFLLKNQAKVNTKTKNGYTPLHQAAQQGHTHIINLLLQHGASPNELTVNGNTALAIARRLGYISVVDTLKVVTEETHTTVTVMEKHKMNVPETMNEVLDMSDDEVHRANVPEMLNEDYISDVDEGEDAMTGDTDKYLGPQDLRELGDDSLPQEGYVGFSVGARTASSDRSNTLNRSSFTRDSMMIEEILAPTKDTHLALAKDYNADSMRRYSWTPDTLDNVNLVSSPVHSGFLVSFMVDARGGSMRGSRHNGMRIIIPPRKCTAPTRITCRLVKRHKLASLPPMVEGEGLASQLVEVGPAGAQFLGPVIVEIPHFGSMRGKERELIMLRSENGETWKEHHYDCKSEDLNELLNGLDEELDSTADLEKKRICRIITKDFPQYFAVVSRIKQESNQMGPDGGVLSSMTVPLVQASFPEGALTKKIRVGLQAQPVPDEPVKKIIGNRATFSPIVTVEPRRRKFHKPITMTMPVPPLSGEGVVNGYKGDPTPSLRLLCSITGGTSLAQWEDITGTTPLTFLNDCVSFTTNVSARFWLADCHQIPETVGLATQLYRELICVPYMAKFVVFAKMNDPVESSLRCFCMTDDKVDKTLEQQENFEEVARSKDIEVLEGKPIYVDCYGNLAPLTKTGQQLVFNFYAFKENRLPFCVKVRDSSQEPCGRLSFLREPKTSKGLTQTAICNLNITLPGLKKTEKPERRHTFTSLALRKRYSYLTEPGMKTVERSTTRTLPAGYAHKPVFSTRSYQAWSTAPITVPGQTKCGLVSLSSSPSNTPSASPLKSVWSISSASPIKSTLGTSNASPAKSVSDIASPIRTYRSMSSPIKTVVKQPQNQVQISSSLLSSPGKIGTDPVSIKGLAASLSSRANLTSSPGSILDRTFTTVKQADSIKSTTNTYTSLSFKSTVAPTSIAVSSPIRNITNLSSIKTTTDTARGTILSSLSSSAKPTISSTETVLLNGSISPIKYPSASSRLFTGGAYSLQERIQATTQAATASVGAAFSEAEKSLTAGSTSNYSALKSVSSPLRSNLSSSVYDTLRSPATTTTSISSISMSVPVFSVVNVLPEPQGKKLPEKITITPQPHTQTHSSTSRIKPSKPSLFISPTVLKAAASPTLTSSQAILKDVADMKEDLIRMTAILQTDSSTVAKSFHSHVSKESKMEDEEPFRLVEKVKEDLVKVNAILKKDVLSEAKSSSKDRASEDEWEEFSKDEIEEARQSALRSMSTFEPTFPVGPQSVPDKDLNLAKVVDYLMNDLGASSLSKIADVKSRYDEIKKEGEEKQKRTMKPEHKLKMPPTGMRTSPSEKDLSKLADSYSGTDAILESPDDFSHEQDKSPLSDSGFETRSEKTPSAPQSAESTGPKPPFTDVPIPPVITETRTEVLHVIRSYEHPEEVCVPLMDEAAALKPPVEPEPAVSSIKDKVKALQMKVSSEELACVKEETHITTTTRMVYHKPQLKDSGSDRIEEAMSVRDIMKAFQSGRDPSKELAGLFEHKASQDAIKGDELSPRFLEKDKKTQVERIIEVHIEKGNTTDPTEVIIRETKRHPEFTCKSDRGLTELVESVDGDYEVLQDEEELTTEESLPFFLDTSRVNTPISQEEESRPSSAQLTADESYKALKLLSQHSIEYHDDELSELRGESYRFAEKMLLSEKLDISHSDTEDIYGETVAGPRKESKLKSARDASDKSGKYPPQDEQYDKVTVLHYTTEPGSPKHAVWMRFTQDRQDRNREKLIYEDRVDRTIKEAEEKLREVSQFFRDKTEKLNDELKSPEKKKPARLSRETWSGPSSTCSSPEKKQKSAAEEWDKGRQKMFGSTNERKSASLPNSPERHVLSQFCEDKPKQHQDHKQAETGDAGPPVPVKTSRVSSVRQKFEIEAQKQDQNVPLTQSKQPVKKLPESKLPVYQIFAGSKPSKADSTDEGYPPPRKLTETDKSRVTPHSSSSTIVSKQLGEKCLPEKSSTSDTVVKRASLFEKMKDQEFDKTQESSTKVHSQNLKDGNIADRNSAINDIKEQQYLKGDIKNETVKTASSSKDNINRNDFQIKTLKKKTESHIPVRTSPGSPDNNQSKKANQDTLTKLSEKSPSHIPTLTKPRVHGRSELQREEAATKNSEEVSAESRTTSGLSDTSSVEKISTVTTRESFKGLKTLPVYVSVQVGKQSDKDMGGGGTNGTFKKMASSESRTIYAVKQKQPTSPQGSPDDDTLEQFSFIDSSGKSPMTPETPSSEEVSYDLTSRTPDPFIAFMPGIASPIAEVSEESEDSEQGKAIPLKESGPEKGANGEHKTGQETRDKRVAYIEFPPPPPLDSDSSQPEKKGSTPSSEAETEMMEVNLQEEHDKHLLAEPIIRVQPPSPVPPGANDSDSSEEESIFKPIPIKKYTFKIDEDKDLKKSPSKKHDKNGNDKEPEANSNGKAEDYDYEQNGNDQSITDCSLATTAEFSHDTDATEIDSLDGYELQDEDDGLSEPTAKPFGFPNENRKDLWASDNMSSLSDRCQSKLEVIHEESPAEDCKKTKAKTDPSNKKNGKDSEKDGKQSDQGLSDTYFSYKLDEEFNTPFKTVATKGFDPWSSKGGEDEVVDARIKDDEPKPFGLAVDDKSTATTPDTTPARTPTDESTPTSEPNPFPFHEGKMFEMTRSGAIDMSKRDFVEERLQFFQIGEHTFGGRIGDGVRKPNVVTSNPQIVERAQVKMEDNTVISYNIIQICTDHSDTSHDMDKYNKRTDSLRTEPQTCLQTTSNNSRNCSNNANLEALNAGTHCLLQSGIQTKQLLMSDLCSVQVINPGEDSVRKDTGTFRDGSTEKIDVISKCKDITRKPPKSRLPVRAPHPPLGCKKDLTSSRPIQKIRLVANNRLDPFPDVKPKSRIPMMKVKNVSSSPVGKCRTTTIAKQKGKAQPTKMITTNKRSKTGPVSRSGSKCVQEPLCEVGKSSSSSEPSRAVKLVDCLSSEEKKMQAYDKDEESSTSRNTSLSEASQPSSTSRSARDVRSQVEQSGRDRRRWSRRTDGGPQSPCERTDVRMAIVADHLGLSWTELAREMEFSVDEINQIRVENPNSLTAQSFMLLKKWVSRDGKNATTDALTAVLNKINRLDIVTLLEGPIFDYGNISGTRCFADDSAVSQEQADGKLSRFGINQVMYFELRCLHSQELMSSTPGVQTERQNGEYQKLQAQARLSPDASESSSKPKGKARKDSGQEVSSEAVEDRGPNHRGEDISKPKVQVTFSSRDLKKAKHQCSLDFLTKINQVFNHACTHMAQGVSIFSLVQN</sequence>
<dbReference type="InterPro" id="IPR011029">
    <property type="entry name" value="DEATH-like_dom_sf"/>
</dbReference>
<evidence type="ECO:0000256" key="12">
    <source>
        <dbReference type="ARBA" id="ARBA00023257"/>
    </source>
</evidence>
<dbReference type="Gene3D" id="1.10.533.10">
    <property type="entry name" value="Death Domain, Fas"/>
    <property type="match status" value="1"/>
</dbReference>
<dbReference type="Pfam" id="PF12796">
    <property type="entry name" value="Ank_2"/>
    <property type="match status" value="6"/>
</dbReference>
<feature type="region of interest" description="Disordered" evidence="16">
    <location>
        <begin position="1996"/>
        <end position="2090"/>
    </location>
</feature>
<feature type="compositionally biased region" description="Polar residues" evidence="16">
    <location>
        <begin position="3135"/>
        <end position="3152"/>
    </location>
</feature>
<feature type="region of interest" description="Disordered" evidence="16">
    <location>
        <begin position="3661"/>
        <end position="3725"/>
    </location>
</feature>
<dbReference type="InterPro" id="IPR040745">
    <property type="entry name" value="Ankyrin_UPA"/>
</dbReference>
<feature type="compositionally biased region" description="Basic and acidic residues" evidence="16">
    <location>
        <begin position="3208"/>
        <end position="3248"/>
    </location>
</feature>
<feature type="compositionally biased region" description="Basic and acidic residues" evidence="16">
    <location>
        <begin position="2469"/>
        <end position="2491"/>
    </location>
</feature>
<dbReference type="PROSITE" id="PS50017">
    <property type="entry name" value="DEATH_DOMAIN"/>
    <property type="match status" value="1"/>
</dbReference>
<feature type="region of interest" description="Disordered" evidence="16">
    <location>
        <begin position="2469"/>
        <end position="2681"/>
    </location>
</feature>
<feature type="domain" description="ZU5" evidence="18">
    <location>
        <begin position="1115"/>
        <end position="1262"/>
    </location>
</feature>
<feature type="repeat" description="ANK" evidence="15">
    <location>
        <begin position="346"/>
        <end position="378"/>
    </location>
</feature>
<keyword evidence="3" id="KW-1003">Cell membrane</keyword>
<feature type="region of interest" description="Disordered" evidence="16">
    <location>
        <begin position="3597"/>
        <end position="3628"/>
    </location>
</feature>
<feature type="compositionally biased region" description="Polar residues" evidence="16">
    <location>
        <begin position="2833"/>
        <end position="2855"/>
    </location>
</feature>
<comment type="subcellular location">
    <subcellularLocation>
        <location evidence="13">Cell membrane</location>
        <location evidence="13">Sarcolemma</location>
        <location evidence="13">T-tubule</location>
    </subcellularLocation>
    <subcellularLocation>
        <location evidence="1">Cytoplasm</location>
        <location evidence="1">Cytoskeleton</location>
    </subcellularLocation>
    <subcellularLocation>
        <location evidence="2">Lysosome</location>
    </subcellularLocation>
    <subcellularLocation>
        <location evidence="14">Postsynaptic cell membrane</location>
    </subcellularLocation>
</comment>
<feature type="repeat" description="ANK" evidence="15">
    <location>
        <begin position="676"/>
        <end position="708"/>
    </location>
</feature>
<keyword evidence="5" id="KW-0597">Phosphoprotein</keyword>
<dbReference type="GO" id="GO:0030315">
    <property type="term" value="C:T-tubule"/>
    <property type="evidence" value="ECO:0007669"/>
    <property type="project" value="UniProtKB-SubCell"/>
</dbReference>
<reference evidence="19" key="2">
    <citation type="submission" date="2025-09" db="UniProtKB">
        <authorList>
            <consortium name="Ensembl"/>
        </authorList>
    </citation>
    <scope>IDENTIFICATION</scope>
</reference>
<feature type="repeat" description="ANK" evidence="15">
    <location>
        <begin position="412"/>
        <end position="444"/>
    </location>
</feature>
<protein>
    <submittedName>
        <fullName evidence="19">Ankyrin-3-like</fullName>
    </submittedName>
</protein>
<evidence type="ECO:0000256" key="15">
    <source>
        <dbReference type="PROSITE-ProRule" id="PRU00023"/>
    </source>
</evidence>
<feature type="repeat" description="ANK" evidence="15">
    <location>
        <begin position="247"/>
        <end position="279"/>
    </location>
</feature>
<dbReference type="CDD" id="cd08803">
    <property type="entry name" value="Death_ank3"/>
    <property type="match status" value="1"/>
</dbReference>
<keyword evidence="7" id="KW-0770">Synapse</keyword>
<evidence type="ECO:0000256" key="14">
    <source>
        <dbReference type="ARBA" id="ARBA00034100"/>
    </source>
</evidence>
<dbReference type="FunFam" id="1.10.533.10:FF:000002">
    <property type="entry name" value="Ankyrin-3 isoform 2"/>
    <property type="match status" value="1"/>
</dbReference>
<dbReference type="FunFam" id="1.25.40.20:FF:000002">
    <property type="entry name" value="Ankyrin-2 isoform 2"/>
    <property type="match status" value="1"/>
</dbReference>
<keyword evidence="10" id="KW-0206">Cytoskeleton</keyword>
<feature type="repeat" description="ANK" evidence="15">
    <location>
        <begin position="280"/>
        <end position="312"/>
    </location>
</feature>
<dbReference type="PANTHER" id="PTHR24123:SF74">
    <property type="entry name" value="ANKYRIN 3"/>
    <property type="match status" value="1"/>
</dbReference>
<feature type="repeat" description="ANK" evidence="15">
    <location>
        <begin position="144"/>
        <end position="167"/>
    </location>
</feature>
<feature type="compositionally biased region" description="Basic and acidic residues" evidence="16">
    <location>
        <begin position="2511"/>
        <end position="2526"/>
    </location>
</feature>
<dbReference type="GO" id="GO:0045211">
    <property type="term" value="C:postsynaptic membrane"/>
    <property type="evidence" value="ECO:0007669"/>
    <property type="project" value="UniProtKB-SubCell"/>
</dbReference>
<evidence type="ECO:0000256" key="7">
    <source>
        <dbReference type="ARBA" id="ARBA00023018"/>
    </source>
</evidence>
<feature type="compositionally biased region" description="Polar residues" evidence="16">
    <location>
        <begin position="2068"/>
        <end position="2077"/>
    </location>
</feature>
<feature type="compositionally biased region" description="Polar residues" evidence="16">
    <location>
        <begin position="3673"/>
        <end position="3690"/>
    </location>
</feature>
<dbReference type="InterPro" id="IPR036770">
    <property type="entry name" value="Ankyrin_rpt-contain_sf"/>
</dbReference>
<dbReference type="PANTHER" id="PTHR24123">
    <property type="entry name" value="ANKYRIN REPEAT-CONTAINING"/>
    <property type="match status" value="1"/>
</dbReference>
<dbReference type="Gene3D" id="2.60.220.30">
    <property type="match status" value="2"/>
</dbReference>
<evidence type="ECO:0000256" key="1">
    <source>
        <dbReference type="ARBA" id="ARBA00004245"/>
    </source>
</evidence>
<feature type="repeat" description="ANK" evidence="15">
    <location>
        <begin position="511"/>
        <end position="543"/>
    </location>
</feature>
<feature type="repeat" description="ANK" evidence="15">
    <location>
        <begin position="445"/>
        <end position="477"/>
    </location>
</feature>
<dbReference type="InterPro" id="IPR002110">
    <property type="entry name" value="Ankyrin_rpt"/>
</dbReference>
<dbReference type="GO" id="GO:0005856">
    <property type="term" value="C:cytoskeleton"/>
    <property type="evidence" value="ECO:0007669"/>
    <property type="project" value="UniProtKB-SubCell"/>
</dbReference>
<feature type="repeat" description="ANK" evidence="15">
    <location>
        <begin position="643"/>
        <end position="675"/>
    </location>
</feature>
<feature type="compositionally biased region" description="Polar residues" evidence="16">
    <location>
        <begin position="2743"/>
        <end position="2758"/>
    </location>
</feature>
<dbReference type="Pfam" id="PF00531">
    <property type="entry name" value="Death"/>
    <property type="match status" value="1"/>
</dbReference>
<dbReference type="PROSITE" id="PS51145">
    <property type="entry name" value="ZU5"/>
    <property type="match status" value="2"/>
</dbReference>
<dbReference type="GO" id="GO:0005764">
    <property type="term" value="C:lysosome"/>
    <property type="evidence" value="ECO:0007669"/>
    <property type="project" value="UniProtKB-SubCell"/>
</dbReference>
<feature type="repeat" description="ANK" evidence="15">
    <location>
        <begin position="78"/>
        <end position="110"/>
    </location>
</feature>
<feature type="compositionally biased region" description="Basic and acidic residues" evidence="16">
    <location>
        <begin position="1996"/>
        <end position="2011"/>
    </location>
</feature>
<keyword evidence="6" id="KW-0677">Repeat</keyword>
<dbReference type="SMART" id="SM00218">
    <property type="entry name" value="ZU5"/>
    <property type="match status" value="1"/>
</dbReference>
<dbReference type="SUPFAM" id="SSF48403">
    <property type="entry name" value="Ankyrin repeat"/>
    <property type="match status" value="3"/>
</dbReference>
<reference evidence="19" key="1">
    <citation type="submission" date="2025-08" db="UniProtKB">
        <authorList>
            <consortium name="Ensembl"/>
        </authorList>
    </citation>
    <scope>IDENTIFICATION</scope>
</reference>
<dbReference type="Gene3D" id="1.25.40.20">
    <property type="entry name" value="Ankyrin repeat-containing domain"/>
    <property type="match status" value="3"/>
</dbReference>
<dbReference type="PROSITE" id="PS50297">
    <property type="entry name" value="ANK_REP_REGION"/>
    <property type="match status" value="21"/>
</dbReference>
<dbReference type="FunFam" id="2.60.40.2660:FF:000001">
    <property type="entry name" value="Ankyrin-3 isoform 2"/>
    <property type="match status" value="1"/>
</dbReference>
<dbReference type="SMART" id="SM00248">
    <property type="entry name" value="ANK"/>
    <property type="match status" value="22"/>
</dbReference>
<feature type="repeat" description="ANK" evidence="15">
    <location>
        <begin position="313"/>
        <end position="345"/>
    </location>
</feature>
<evidence type="ECO:0000259" key="17">
    <source>
        <dbReference type="PROSITE" id="PS50017"/>
    </source>
</evidence>
<organism evidence="19 20">
    <name type="scientific">Sinocyclocheilus anshuiensis</name>
    <dbReference type="NCBI Taxonomy" id="1608454"/>
    <lineage>
        <taxon>Eukaryota</taxon>
        <taxon>Metazoa</taxon>
        <taxon>Chordata</taxon>
        <taxon>Craniata</taxon>
        <taxon>Vertebrata</taxon>
        <taxon>Euteleostomi</taxon>
        <taxon>Actinopterygii</taxon>
        <taxon>Neopterygii</taxon>
        <taxon>Teleostei</taxon>
        <taxon>Ostariophysi</taxon>
        <taxon>Cypriniformes</taxon>
        <taxon>Cyprinidae</taxon>
        <taxon>Cyprininae</taxon>
        <taxon>Sinocyclocheilus</taxon>
    </lineage>
</organism>
<dbReference type="Gene3D" id="2.60.40.2660">
    <property type="match status" value="1"/>
</dbReference>
<dbReference type="Pfam" id="PF00023">
    <property type="entry name" value="Ank"/>
    <property type="match status" value="2"/>
</dbReference>
<proteinExistence type="predicted"/>
<dbReference type="Pfam" id="PF13637">
    <property type="entry name" value="Ank_4"/>
    <property type="match status" value="3"/>
</dbReference>
<feature type="repeat" description="ANK" evidence="15">
    <location>
        <begin position="111"/>
        <end position="143"/>
    </location>
</feature>
<dbReference type="Pfam" id="PF00791">
    <property type="entry name" value="ZU5"/>
    <property type="match status" value="1"/>
</dbReference>
<feature type="compositionally biased region" description="Polar residues" evidence="16">
    <location>
        <begin position="2499"/>
        <end position="2510"/>
    </location>
</feature>
<keyword evidence="8 15" id="KW-0040">ANK repeat</keyword>
<evidence type="ECO:0000256" key="5">
    <source>
        <dbReference type="ARBA" id="ARBA00022553"/>
    </source>
</evidence>
<evidence type="ECO:0000256" key="10">
    <source>
        <dbReference type="ARBA" id="ARBA00023212"/>
    </source>
</evidence>
<dbReference type="Proteomes" id="UP000472260">
    <property type="component" value="Unassembled WGS sequence"/>
</dbReference>
<evidence type="ECO:0000256" key="16">
    <source>
        <dbReference type="SAM" id="MobiDB-lite"/>
    </source>
</evidence>
<evidence type="ECO:0000256" key="11">
    <source>
        <dbReference type="ARBA" id="ARBA00023228"/>
    </source>
</evidence>
<keyword evidence="12" id="KW-0628">Postsynaptic cell membrane</keyword>
<keyword evidence="11" id="KW-0458">Lysosome</keyword>
<dbReference type="GO" id="GO:0007165">
    <property type="term" value="P:signal transduction"/>
    <property type="evidence" value="ECO:0007669"/>
    <property type="project" value="InterPro"/>
</dbReference>
<keyword evidence="20" id="KW-1185">Reference proteome</keyword>
<dbReference type="PRINTS" id="PR01415">
    <property type="entry name" value="ANKYRIN"/>
</dbReference>
<dbReference type="InterPro" id="IPR037971">
    <property type="entry name" value="Ank3_Death"/>
</dbReference>
<feature type="compositionally biased region" description="Basic and acidic residues" evidence="16">
    <location>
        <begin position="2545"/>
        <end position="2568"/>
    </location>
</feature>
<dbReference type="GO" id="GO:0072659">
    <property type="term" value="P:protein localization to plasma membrane"/>
    <property type="evidence" value="ECO:0007669"/>
    <property type="project" value="UniProtKB-ARBA"/>
</dbReference>
<feature type="compositionally biased region" description="Polar residues" evidence="16">
    <location>
        <begin position="2921"/>
        <end position="2952"/>
    </location>
</feature>
<feature type="compositionally biased region" description="Basic and acidic residues" evidence="16">
    <location>
        <begin position="2046"/>
        <end position="2067"/>
    </location>
</feature>
<evidence type="ECO:0000256" key="3">
    <source>
        <dbReference type="ARBA" id="ARBA00022475"/>
    </source>
</evidence>
<name>A0A671SHY8_9TELE</name>
<feature type="compositionally biased region" description="Basic and acidic residues" evidence="16">
    <location>
        <begin position="2813"/>
        <end position="2828"/>
    </location>
</feature>
<feature type="region of interest" description="Disordered" evidence="16">
    <location>
        <begin position="3875"/>
        <end position="3926"/>
    </location>
</feature>
<accession>A0A671SHY8</accession>
<dbReference type="SUPFAM" id="SSF47986">
    <property type="entry name" value="DEATH domain"/>
    <property type="match status" value="1"/>
</dbReference>
<feature type="repeat" description="ANK" evidence="15">
    <location>
        <begin position="214"/>
        <end position="246"/>
    </location>
</feature>
<feature type="repeat" description="ANK" evidence="15">
    <location>
        <begin position="544"/>
        <end position="576"/>
    </location>
</feature>
<evidence type="ECO:0000256" key="6">
    <source>
        <dbReference type="ARBA" id="ARBA00022737"/>
    </source>
</evidence>
<evidence type="ECO:0000256" key="13">
    <source>
        <dbReference type="ARBA" id="ARBA00024012"/>
    </source>
</evidence>
<feature type="compositionally biased region" description="Acidic residues" evidence="16">
    <location>
        <begin position="3159"/>
        <end position="3177"/>
    </location>
</feature>
<feature type="compositionally biased region" description="Basic and acidic residues" evidence="16">
    <location>
        <begin position="3661"/>
        <end position="3672"/>
    </location>
</feature>
<feature type="region of interest" description="Disordered" evidence="16">
    <location>
        <begin position="1910"/>
        <end position="1929"/>
    </location>
</feature>
<feature type="repeat" description="ANK" evidence="15">
    <location>
        <begin position="709"/>
        <end position="741"/>
    </location>
</feature>
<feature type="compositionally biased region" description="Pro residues" evidence="16">
    <location>
        <begin position="2080"/>
        <end position="2090"/>
    </location>
</feature>
<feature type="compositionally biased region" description="Polar residues" evidence="16">
    <location>
        <begin position="2597"/>
        <end position="2608"/>
    </location>
</feature>
<feature type="compositionally biased region" description="Polar residues" evidence="16">
    <location>
        <begin position="2702"/>
        <end position="2713"/>
    </location>
</feature>
<dbReference type="InterPro" id="IPR000488">
    <property type="entry name" value="Death_dom"/>
</dbReference>
<feature type="repeat" description="ANK" evidence="15">
    <location>
        <begin position="742"/>
        <end position="774"/>
    </location>
</feature>
<feature type="domain" description="ZU5" evidence="18">
    <location>
        <begin position="958"/>
        <end position="1113"/>
    </location>
</feature>
<feature type="compositionally biased region" description="Basic and acidic residues" evidence="16">
    <location>
        <begin position="3095"/>
        <end position="3105"/>
    </location>
</feature>
<dbReference type="FunFam" id="1.25.40.20:FF:000003">
    <property type="entry name" value="Ankyrin, isoform B"/>
    <property type="match status" value="1"/>
</dbReference>
<evidence type="ECO:0000256" key="8">
    <source>
        <dbReference type="ARBA" id="ARBA00023043"/>
    </source>
</evidence>
<feature type="compositionally biased region" description="Polar residues" evidence="16">
    <location>
        <begin position="2654"/>
        <end position="2664"/>
    </location>
</feature>
<dbReference type="InterPro" id="IPR051165">
    <property type="entry name" value="Multifunctional_ANK_Repeat"/>
</dbReference>
<feature type="compositionally biased region" description="Basic and acidic residues" evidence="16">
    <location>
        <begin position="3299"/>
        <end position="3311"/>
    </location>
</feature>
<gene>
    <name evidence="19" type="primary">LOC107695539</name>
</gene>
<feature type="compositionally biased region" description="Polar residues" evidence="16">
    <location>
        <begin position="2775"/>
        <end position="2794"/>
    </location>
</feature>
<evidence type="ECO:0000256" key="2">
    <source>
        <dbReference type="ARBA" id="ARBA00004371"/>
    </source>
</evidence>
<feature type="repeat" description="ANK" evidence="15">
    <location>
        <begin position="45"/>
        <end position="77"/>
    </location>
</feature>
<feature type="region of interest" description="Disordered" evidence="16">
    <location>
        <begin position="3299"/>
        <end position="3342"/>
    </location>
</feature>
<keyword evidence="4" id="KW-0963">Cytoplasm</keyword>
<dbReference type="SMART" id="SM00005">
    <property type="entry name" value="DEATH"/>
    <property type="match status" value="1"/>
</dbReference>
<evidence type="ECO:0000313" key="19">
    <source>
        <dbReference type="Ensembl" id="ENSSANP00000095940.1"/>
    </source>
</evidence>
<evidence type="ECO:0000259" key="18">
    <source>
        <dbReference type="PROSITE" id="PS51145"/>
    </source>
</evidence>
<evidence type="ECO:0000256" key="4">
    <source>
        <dbReference type="ARBA" id="ARBA00022490"/>
    </source>
</evidence>
<feature type="compositionally biased region" description="Low complexity" evidence="16">
    <location>
        <begin position="3312"/>
        <end position="3334"/>
    </location>
</feature>
<dbReference type="FunFam" id="2.60.220.30:FF:000001">
    <property type="entry name" value="Ankyrin-3 isoform 2"/>
    <property type="match status" value="1"/>
</dbReference>
<feature type="repeat" description="ANK" evidence="15">
    <location>
        <begin position="577"/>
        <end position="609"/>
    </location>
</feature>
<dbReference type="FunFam" id="1.25.40.20:FF:000001">
    <property type="entry name" value="Ankyrin-2 isoform 2"/>
    <property type="match status" value="1"/>
</dbReference>
<feature type="repeat" description="ANK" evidence="15">
    <location>
        <begin position="478"/>
        <end position="510"/>
    </location>
</feature>
<evidence type="ECO:0000256" key="9">
    <source>
        <dbReference type="ARBA" id="ARBA00023136"/>
    </source>
</evidence>
<feature type="region of interest" description="Disordered" evidence="16">
    <location>
        <begin position="2743"/>
        <end position="2855"/>
    </location>
</feature>
<dbReference type="PROSITE" id="PS50088">
    <property type="entry name" value="ANK_REPEAT"/>
    <property type="match status" value="21"/>
</dbReference>
<feature type="region of interest" description="Disordered" evidence="16">
    <location>
        <begin position="2874"/>
        <end position="3253"/>
    </location>
</feature>
<feature type="repeat" description="ANK" evidence="15">
    <location>
        <begin position="379"/>
        <end position="411"/>
    </location>
</feature>
<dbReference type="FunFam" id="2.60.220.30:FF:000002">
    <property type="entry name" value="Ankyrin-3 isoform 2"/>
    <property type="match status" value="1"/>
</dbReference>
<dbReference type="Ensembl" id="ENSSANT00000101890.1">
    <property type="protein sequence ID" value="ENSSANP00000095940.1"/>
    <property type="gene ID" value="ENSSANG00000046038.1"/>
</dbReference>
<feature type="domain" description="Death" evidence="17">
    <location>
        <begin position="3724"/>
        <end position="3808"/>
    </location>
</feature>
<feature type="repeat" description="ANK" evidence="15">
    <location>
        <begin position="610"/>
        <end position="642"/>
    </location>
</feature>
<dbReference type="InterPro" id="IPR000906">
    <property type="entry name" value="ZU5_dom"/>
</dbReference>
<keyword evidence="9" id="KW-0472">Membrane</keyword>
<feature type="compositionally biased region" description="Basic and acidic residues" evidence="16">
    <location>
        <begin position="2988"/>
        <end position="3010"/>
    </location>
</feature>